<evidence type="ECO:0000313" key="11">
    <source>
        <dbReference type="EMBL" id="KAI7840047.1"/>
    </source>
</evidence>
<evidence type="ECO:0000256" key="8">
    <source>
        <dbReference type="SAM" id="Phobius"/>
    </source>
</evidence>
<evidence type="ECO:0000256" key="2">
    <source>
        <dbReference type="ARBA" id="ARBA00022448"/>
    </source>
</evidence>
<evidence type="ECO:0000313" key="12">
    <source>
        <dbReference type="Proteomes" id="UP001205105"/>
    </source>
</evidence>
<feature type="transmembrane region" description="Helical" evidence="8">
    <location>
        <begin position="277"/>
        <end position="298"/>
    </location>
</feature>
<keyword evidence="12" id="KW-1185">Reference proteome</keyword>
<keyword evidence="4" id="KW-0249">Electron transport</keyword>
<proteinExistence type="predicted"/>
<comment type="subcellular location">
    <subcellularLocation>
        <location evidence="1">Membrane</location>
    </subcellularLocation>
</comment>
<keyword evidence="3 8" id="KW-0812">Transmembrane</keyword>
<evidence type="ECO:0000256" key="3">
    <source>
        <dbReference type="ARBA" id="ARBA00022692"/>
    </source>
</evidence>
<evidence type="ECO:0000256" key="1">
    <source>
        <dbReference type="ARBA" id="ARBA00004370"/>
    </source>
</evidence>
<dbReference type="EMBL" id="JADXDR010000086">
    <property type="protein sequence ID" value="KAI7840047.1"/>
    <property type="molecule type" value="Genomic_DNA"/>
</dbReference>
<feature type="transmembrane region" description="Helical" evidence="8">
    <location>
        <begin position="319"/>
        <end position="338"/>
    </location>
</feature>
<feature type="transmembrane region" description="Helical" evidence="8">
    <location>
        <begin position="214"/>
        <end position="237"/>
    </location>
</feature>
<dbReference type="InterPro" id="IPR006593">
    <property type="entry name" value="Cyt_b561/ferric_Rdtase_TM"/>
</dbReference>
<dbReference type="PROSITE" id="PS50939">
    <property type="entry name" value="CYTOCHROME_B561"/>
    <property type="match status" value="1"/>
</dbReference>
<protein>
    <recommendedName>
        <fullName evidence="10">Cytochrome b561 domain-containing protein</fullName>
    </recommendedName>
</protein>
<evidence type="ECO:0000259" key="10">
    <source>
        <dbReference type="PROSITE" id="PS50939"/>
    </source>
</evidence>
<evidence type="ECO:0000256" key="7">
    <source>
        <dbReference type="SAM" id="MobiDB-lite"/>
    </source>
</evidence>
<feature type="chain" id="PRO_5042152041" description="Cytochrome b561 domain-containing protein" evidence="9">
    <location>
        <begin position="29"/>
        <end position="437"/>
    </location>
</feature>
<feature type="region of interest" description="Disordered" evidence="7">
    <location>
        <begin position="406"/>
        <end position="437"/>
    </location>
</feature>
<gene>
    <name evidence="11" type="ORF">COHA_006253</name>
</gene>
<evidence type="ECO:0000256" key="9">
    <source>
        <dbReference type="SAM" id="SignalP"/>
    </source>
</evidence>
<dbReference type="Gene3D" id="1.20.120.1770">
    <property type="match status" value="1"/>
</dbReference>
<dbReference type="PANTHER" id="PTHR23130">
    <property type="entry name" value="CYTOCHROME B561 AND DOMON DOMAIN-CONTAINING PROTEIN"/>
    <property type="match status" value="1"/>
</dbReference>
<feature type="domain" description="Cytochrome b561" evidence="10">
    <location>
        <begin position="178"/>
        <end position="370"/>
    </location>
</feature>
<feature type="transmembrane region" description="Helical" evidence="8">
    <location>
        <begin position="344"/>
        <end position="367"/>
    </location>
</feature>
<dbReference type="Proteomes" id="UP001205105">
    <property type="component" value="Unassembled WGS sequence"/>
</dbReference>
<keyword evidence="5 8" id="KW-1133">Transmembrane helix</keyword>
<keyword evidence="2" id="KW-0813">Transport</keyword>
<name>A0AAD5DL78_9CHLO</name>
<evidence type="ECO:0000256" key="6">
    <source>
        <dbReference type="ARBA" id="ARBA00023136"/>
    </source>
</evidence>
<feature type="transmembrane region" description="Helical" evidence="8">
    <location>
        <begin position="249"/>
        <end position="271"/>
    </location>
</feature>
<reference evidence="11" key="1">
    <citation type="submission" date="2020-11" db="EMBL/GenBank/DDBJ databases">
        <title>Chlorella ohadii genome sequencing and assembly.</title>
        <authorList>
            <person name="Murik O."/>
            <person name="Treves H."/>
            <person name="Kedem I."/>
            <person name="Shotland Y."/>
            <person name="Kaplan A."/>
        </authorList>
    </citation>
    <scope>NUCLEOTIDE SEQUENCE</scope>
    <source>
        <strain evidence="11">1</strain>
    </source>
</reference>
<organism evidence="11 12">
    <name type="scientific">Chlorella ohadii</name>
    <dbReference type="NCBI Taxonomy" id="2649997"/>
    <lineage>
        <taxon>Eukaryota</taxon>
        <taxon>Viridiplantae</taxon>
        <taxon>Chlorophyta</taxon>
        <taxon>core chlorophytes</taxon>
        <taxon>Trebouxiophyceae</taxon>
        <taxon>Chlorellales</taxon>
        <taxon>Chlorellaceae</taxon>
        <taxon>Chlorella clade</taxon>
        <taxon>Chlorella</taxon>
    </lineage>
</organism>
<dbReference type="AlphaFoldDB" id="A0AAD5DL78"/>
<dbReference type="CDD" id="cd08760">
    <property type="entry name" value="Cyt_b561_FRRS1_like"/>
    <property type="match status" value="1"/>
</dbReference>
<dbReference type="GO" id="GO:0016020">
    <property type="term" value="C:membrane"/>
    <property type="evidence" value="ECO:0007669"/>
    <property type="project" value="UniProtKB-SubCell"/>
</dbReference>
<keyword evidence="6 8" id="KW-0472">Membrane</keyword>
<comment type="caution">
    <text evidence="11">The sequence shown here is derived from an EMBL/GenBank/DDBJ whole genome shotgun (WGS) entry which is preliminary data.</text>
</comment>
<evidence type="ECO:0000256" key="4">
    <source>
        <dbReference type="ARBA" id="ARBA00022982"/>
    </source>
</evidence>
<evidence type="ECO:0000256" key="5">
    <source>
        <dbReference type="ARBA" id="ARBA00022989"/>
    </source>
</evidence>
<keyword evidence="9" id="KW-0732">Signal</keyword>
<dbReference type="SMART" id="SM00665">
    <property type="entry name" value="B561"/>
    <property type="match status" value="1"/>
</dbReference>
<accession>A0AAD5DL78</accession>
<feature type="signal peptide" evidence="9">
    <location>
        <begin position="1"/>
        <end position="28"/>
    </location>
</feature>
<dbReference type="PANTHER" id="PTHR23130:SF171">
    <property type="entry name" value="OS01G0895300 PROTEIN"/>
    <property type="match status" value="1"/>
</dbReference>
<sequence>MQKAARTRLVPLLLAAAVTAALAPGAQAVPGCVLELGAGPVEYDRCLLIDGIGSGFWLLWSVLPSSGGATTVRWGMNSSASGYVAFAYPPDPEPDTGLMIGATALALQSCGSCLTGAQLREWYLGGTASGQMEATATLRLYNVTAQATAAGLAASFVQELPEGRDAAELELIFAAGAVFGNGGMRKHEQYGEGTLNLSDGTIADTETHSMSVHALVVAHIWLLLAGWGFLIPCGIVIGRCLKHLDPWAIQSLGLVLGIAGFAIGFAIAGGWDGAFHVHRSLGMAATVLGIAQVSALVARPNKMSRWRRSWDFWHWWQGRAAAALAVANIFYGLINVQNVGTGGVAAYTAVFSVIAGSAILLDGYAYVQLPPPALTPGLQKALPSQAAIAPASRKGLAPYGQAATASASVTPGSESPGAATPSLGHGHGSEVQLASTA</sequence>